<dbReference type="EMBL" id="JAUOTP010000002">
    <property type="protein sequence ID" value="MDO6414062.1"/>
    <property type="molecule type" value="Genomic_DNA"/>
</dbReference>
<gene>
    <name evidence="4" type="ORF">Q4F19_06685</name>
</gene>
<dbReference type="InterPro" id="IPR000073">
    <property type="entry name" value="AB_hydrolase_1"/>
</dbReference>
<dbReference type="InterPro" id="IPR000639">
    <property type="entry name" value="Epox_hydrolase-like"/>
</dbReference>
<dbReference type="PANTHER" id="PTHR43798:SF14">
    <property type="entry name" value="SERINE HYDROLASE-LIKE PROTEIN DDB_G0286239"/>
    <property type="match status" value="1"/>
</dbReference>
<dbReference type="GO" id="GO:0016787">
    <property type="term" value="F:hydrolase activity"/>
    <property type="evidence" value="ECO:0007669"/>
    <property type="project" value="UniProtKB-KW"/>
</dbReference>
<keyword evidence="2 4" id="KW-0378">Hydrolase</keyword>
<accession>A0ABT8Y6X1</accession>
<sequence>MTRSGHSWRAPRRLSRSRHTDVRGLRYHLREWGEPGAPIILLLHGGRDASGTFQFLVDAMEGDWHFIAPDWRGHGLTDRAPGGYWLSDFVGDLDILFEELFADRAAIVAAHSMGANVASLFAGLRPEKVSRLVLLDALGNLLDLSPVPIVNTLLRMLNAPRPGRSIRPYPTVPAMAERLRRANPRLSEVQSEFLAEHLSRPLPAGGFVWAKDITFERAFPTLHDAAEWGQCWSRITAPVLSLLSTDDRAHAITSDPAEVSARAAYFRNISLAAISNTGHNLHHDAPHAVACAIEAFLRDEPVLECSGLEPVVVI</sequence>
<dbReference type="Pfam" id="PF12697">
    <property type="entry name" value="Abhydrolase_6"/>
    <property type="match status" value="1"/>
</dbReference>
<evidence type="ECO:0000259" key="3">
    <source>
        <dbReference type="Pfam" id="PF12697"/>
    </source>
</evidence>
<dbReference type="RefSeq" id="WP_303540915.1">
    <property type="nucleotide sequence ID" value="NZ_JAUOTP010000002.1"/>
</dbReference>
<comment type="caution">
    <text evidence="4">The sequence shown here is derived from an EMBL/GenBank/DDBJ whole genome shotgun (WGS) entry which is preliminary data.</text>
</comment>
<reference evidence="4" key="1">
    <citation type="submission" date="2023-07" db="EMBL/GenBank/DDBJ databases">
        <authorList>
            <person name="Kim M."/>
        </authorList>
    </citation>
    <scope>NUCLEOTIDE SEQUENCE</scope>
    <source>
        <strain evidence="4">BIUV-7</strain>
    </source>
</reference>
<dbReference type="InterPro" id="IPR050266">
    <property type="entry name" value="AB_hydrolase_sf"/>
</dbReference>
<proteinExistence type="inferred from homology"/>
<dbReference type="PRINTS" id="PR00412">
    <property type="entry name" value="EPOXHYDRLASE"/>
</dbReference>
<name>A0ABT8Y6X1_9SPHN</name>
<dbReference type="InterPro" id="IPR029058">
    <property type="entry name" value="AB_hydrolase_fold"/>
</dbReference>
<dbReference type="SUPFAM" id="SSF53474">
    <property type="entry name" value="alpha/beta-Hydrolases"/>
    <property type="match status" value="1"/>
</dbReference>
<evidence type="ECO:0000256" key="2">
    <source>
        <dbReference type="ARBA" id="ARBA00022801"/>
    </source>
</evidence>
<dbReference type="PANTHER" id="PTHR43798">
    <property type="entry name" value="MONOACYLGLYCEROL LIPASE"/>
    <property type="match status" value="1"/>
</dbReference>
<feature type="domain" description="AB hydrolase-1" evidence="3">
    <location>
        <begin position="40"/>
        <end position="290"/>
    </location>
</feature>
<evidence type="ECO:0000313" key="4">
    <source>
        <dbReference type="EMBL" id="MDO6414062.1"/>
    </source>
</evidence>
<comment type="similarity">
    <text evidence="1">Belongs to the AB hydrolase superfamily.</text>
</comment>
<keyword evidence="5" id="KW-1185">Reference proteome</keyword>
<evidence type="ECO:0000313" key="5">
    <source>
        <dbReference type="Proteomes" id="UP001169764"/>
    </source>
</evidence>
<organism evidence="4 5">
    <name type="scientific">Sphingomonas natans</name>
    <dbReference type="NCBI Taxonomy" id="3063330"/>
    <lineage>
        <taxon>Bacteria</taxon>
        <taxon>Pseudomonadati</taxon>
        <taxon>Pseudomonadota</taxon>
        <taxon>Alphaproteobacteria</taxon>
        <taxon>Sphingomonadales</taxon>
        <taxon>Sphingomonadaceae</taxon>
        <taxon>Sphingomonas</taxon>
    </lineage>
</organism>
<dbReference type="Gene3D" id="3.40.50.1820">
    <property type="entry name" value="alpha/beta hydrolase"/>
    <property type="match status" value="1"/>
</dbReference>
<protein>
    <submittedName>
        <fullName evidence="4">Alpha/beta hydrolase</fullName>
    </submittedName>
</protein>
<dbReference type="Proteomes" id="UP001169764">
    <property type="component" value="Unassembled WGS sequence"/>
</dbReference>
<evidence type="ECO:0000256" key="1">
    <source>
        <dbReference type="ARBA" id="ARBA00008645"/>
    </source>
</evidence>